<reference evidence="2" key="1">
    <citation type="journal article" date="2015" name="Nature">
        <title>Complex archaea that bridge the gap between prokaryotes and eukaryotes.</title>
        <authorList>
            <person name="Spang A."/>
            <person name="Saw J.H."/>
            <person name="Jorgensen S.L."/>
            <person name="Zaremba-Niedzwiedzka K."/>
            <person name="Martijn J."/>
            <person name="Lind A.E."/>
            <person name="van Eijk R."/>
            <person name="Schleper C."/>
            <person name="Guy L."/>
            <person name="Ettema T.J."/>
        </authorList>
    </citation>
    <scope>NUCLEOTIDE SEQUENCE</scope>
</reference>
<dbReference type="GO" id="GO:0009898">
    <property type="term" value="C:cytoplasmic side of plasma membrane"/>
    <property type="evidence" value="ECO:0007669"/>
    <property type="project" value="TreeGrafter"/>
</dbReference>
<dbReference type="SUPFAM" id="SSF52540">
    <property type="entry name" value="P-loop containing nucleoside triphosphate hydrolases"/>
    <property type="match status" value="1"/>
</dbReference>
<dbReference type="GO" id="GO:0005829">
    <property type="term" value="C:cytosol"/>
    <property type="evidence" value="ECO:0007669"/>
    <property type="project" value="TreeGrafter"/>
</dbReference>
<dbReference type="PANTHER" id="PTHR43384:SF7">
    <property type="entry name" value="CARBON-MONOXIDE DEHYDROGENASE ACCESSORY PROTEIN"/>
    <property type="match status" value="1"/>
</dbReference>
<dbReference type="AlphaFoldDB" id="A0A0F9W187"/>
<dbReference type="InterPro" id="IPR027417">
    <property type="entry name" value="P-loop_NTPase"/>
</dbReference>
<gene>
    <name evidence="2" type="ORF">LCGC14_0015620</name>
</gene>
<dbReference type="InterPro" id="IPR050625">
    <property type="entry name" value="ParA/MinD_ATPase"/>
</dbReference>
<dbReference type="GO" id="GO:0051782">
    <property type="term" value="P:negative regulation of cell division"/>
    <property type="evidence" value="ECO:0007669"/>
    <property type="project" value="TreeGrafter"/>
</dbReference>
<dbReference type="InterPro" id="IPR025669">
    <property type="entry name" value="AAA_dom"/>
</dbReference>
<dbReference type="PANTHER" id="PTHR43384">
    <property type="entry name" value="SEPTUM SITE-DETERMINING PROTEIN MIND HOMOLOG, CHLOROPLASTIC-RELATED"/>
    <property type="match status" value="1"/>
</dbReference>
<dbReference type="GO" id="GO:0005524">
    <property type="term" value="F:ATP binding"/>
    <property type="evidence" value="ECO:0007669"/>
    <property type="project" value="TreeGrafter"/>
</dbReference>
<dbReference type="GO" id="GO:0016887">
    <property type="term" value="F:ATP hydrolysis activity"/>
    <property type="evidence" value="ECO:0007669"/>
    <property type="project" value="TreeGrafter"/>
</dbReference>
<protein>
    <recommendedName>
        <fullName evidence="1">AAA domain-containing protein</fullName>
    </recommendedName>
</protein>
<dbReference type="Pfam" id="PF13614">
    <property type="entry name" value="AAA_31"/>
    <property type="match status" value="1"/>
</dbReference>
<name>A0A0F9W187_9ZZZZ</name>
<dbReference type="InterPro" id="IPR014433">
    <property type="entry name" value="CooC"/>
</dbReference>
<comment type="caution">
    <text evidence="2">The sequence shown here is derived from an EMBL/GenBank/DDBJ whole genome shotgun (WGS) entry which is preliminary data.</text>
</comment>
<dbReference type="EMBL" id="LAZR01000003">
    <property type="protein sequence ID" value="KKO11086.1"/>
    <property type="molecule type" value="Genomic_DNA"/>
</dbReference>
<organism evidence="2">
    <name type="scientific">marine sediment metagenome</name>
    <dbReference type="NCBI Taxonomy" id="412755"/>
    <lineage>
        <taxon>unclassified sequences</taxon>
        <taxon>metagenomes</taxon>
        <taxon>ecological metagenomes</taxon>
    </lineage>
</organism>
<dbReference type="PIRSF" id="PIRSF005647">
    <property type="entry name" value="CooC"/>
    <property type="match status" value="1"/>
</dbReference>
<proteinExistence type="predicted"/>
<feature type="domain" description="AAA" evidence="1">
    <location>
        <begin position="8"/>
        <end position="170"/>
    </location>
</feature>
<dbReference type="Gene3D" id="3.40.50.300">
    <property type="entry name" value="P-loop containing nucleotide triphosphate hydrolases"/>
    <property type="match status" value="1"/>
</dbReference>
<evidence type="ECO:0000259" key="1">
    <source>
        <dbReference type="Pfam" id="PF13614"/>
    </source>
</evidence>
<accession>A0A0F9W187</accession>
<sequence length="263" mass="28313">MAGTLIAFSGKGGSGKTTLAAMLVRELVRTGAKPVLAIDADPNATLAMALGASCPGTIADLRDEMFAVAQEPSAIPKDRLMDQWLAELLGEEIGYDLLTMGHPEGPRCYCYINGLLRRYLRLLRDNYPVVVVDCEAGMEYLSRLTVENVDTLVLTTEPTAVGLTTVRRIAALADALPIQVHRRVVAINKVSDADAAAIDPSALPPAQAVVHIPFDEDIARCWAQGDPIDDPDHPLRPAIVELAHQCLSLNSQSTDQPQEEPTI</sequence>
<evidence type="ECO:0000313" key="2">
    <source>
        <dbReference type="EMBL" id="KKO11086.1"/>
    </source>
</evidence>